<dbReference type="OrthoDB" id="9803619at2"/>
<evidence type="ECO:0000313" key="5">
    <source>
        <dbReference type="Proteomes" id="UP000246661"/>
    </source>
</evidence>
<dbReference type="Pfam" id="PF01966">
    <property type="entry name" value="HD"/>
    <property type="match status" value="1"/>
</dbReference>
<keyword evidence="1" id="KW-0378">Hydrolase</keyword>
<organism evidence="4 5">
    <name type="scientific">Geodermatophilus normandii</name>
    <dbReference type="NCBI Taxonomy" id="1137989"/>
    <lineage>
        <taxon>Bacteria</taxon>
        <taxon>Bacillati</taxon>
        <taxon>Actinomycetota</taxon>
        <taxon>Actinomycetes</taxon>
        <taxon>Geodermatophilales</taxon>
        <taxon>Geodermatophilaceae</taxon>
        <taxon>Geodermatophilus</taxon>
    </lineage>
</organism>
<dbReference type="InterPro" id="IPR003607">
    <property type="entry name" value="HD/PDEase_dom"/>
</dbReference>
<evidence type="ECO:0000256" key="2">
    <source>
        <dbReference type="SAM" id="MobiDB-lite"/>
    </source>
</evidence>
<proteinExistence type="predicted"/>
<dbReference type="SUPFAM" id="SSF109604">
    <property type="entry name" value="HD-domain/PDEase-like"/>
    <property type="match status" value="1"/>
</dbReference>
<dbReference type="EMBL" id="QGTX01000001">
    <property type="protein sequence ID" value="PWW24251.1"/>
    <property type="molecule type" value="Genomic_DNA"/>
</dbReference>
<dbReference type="CDD" id="cd00077">
    <property type="entry name" value="HDc"/>
    <property type="match status" value="1"/>
</dbReference>
<dbReference type="PANTHER" id="PTHR11373:SF43">
    <property type="entry name" value="DEOXYGUANOSINETRIPHOSPHATE TRIPHOSPHOHYDROLASE-LIKE PROTEIN"/>
    <property type="match status" value="1"/>
</dbReference>
<dbReference type="Pfam" id="PF13286">
    <property type="entry name" value="HD_assoc"/>
    <property type="match status" value="1"/>
</dbReference>
<dbReference type="PANTHER" id="PTHR11373">
    <property type="entry name" value="DEOXYNUCLEOSIDE TRIPHOSPHATE TRIPHOSPHOHYDROLASE"/>
    <property type="match status" value="1"/>
</dbReference>
<dbReference type="Proteomes" id="UP000246661">
    <property type="component" value="Unassembled WGS sequence"/>
</dbReference>
<dbReference type="GO" id="GO:0008832">
    <property type="term" value="F:dGTPase activity"/>
    <property type="evidence" value="ECO:0007669"/>
    <property type="project" value="TreeGrafter"/>
</dbReference>
<evidence type="ECO:0000256" key="1">
    <source>
        <dbReference type="ARBA" id="ARBA00022801"/>
    </source>
</evidence>
<sequence length="345" mass="37299">MAGGGGFRSTDRAAREREEDALAPAATRAAATRGRAVAEPEDPLRTAFERDRDRILHAKAFRRLKHKTQVFLNPDGDHFVTRLTHTLQVTQVARAIARALGLNETLAEAIALGHDVGHSPFGHIGEDAFAPYVPGGWHHAAQGVRIVEVLEHLNLTWEVRDGIRAHSWKISPPPATREGECVRYADRIAYLSHDALDAVRAGVLQAGDLPARAREVFGEPGSAMVGAMTDAVVQGSLADGAAVVMAPGPLAAMHELRAFMFRRVYASEAAAGQKQLAVDVIRRLVDHHLEHPGLIPATYRDTAADPVTQVVDHVSGMTDRFALATHDRLFGDDAAARTAPLLRRG</sequence>
<evidence type="ECO:0000259" key="3">
    <source>
        <dbReference type="PROSITE" id="PS51831"/>
    </source>
</evidence>
<feature type="domain" description="HD" evidence="3">
    <location>
        <begin position="82"/>
        <end position="191"/>
    </location>
</feature>
<feature type="compositionally biased region" description="Basic and acidic residues" evidence="2">
    <location>
        <begin position="9"/>
        <end position="20"/>
    </location>
</feature>
<dbReference type="RefSeq" id="WP_110006471.1">
    <property type="nucleotide sequence ID" value="NZ_QGTX01000001.1"/>
</dbReference>
<accession>A0A317QNF1</accession>
<protein>
    <submittedName>
        <fullName evidence="4">dGTPase</fullName>
    </submittedName>
</protein>
<dbReference type="InterPro" id="IPR050135">
    <property type="entry name" value="dGTPase-like"/>
</dbReference>
<dbReference type="PROSITE" id="PS51831">
    <property type="entry name" value="HD"/>
    <property type="match status" value="1"/>
</dbReference>
<dbReference type="AlphaFoldDB" id="A0A317QNF1"/>
<feature type="compositionally biased region" description="Low complexity" evidence="2">
    <location>
        <begin position="22"/>
        <end position="35"/>
    </location>
</feature>
<dbReference type="Gene3D" id="1.10.3210.10">
    <property type="entry name" value="Hypothetical protein af1432"/>
    <property type="match status" value="1"/>
</dbReference>
<comment type="caution">
    <text evidence="4">The sequence shown here is derived from an EMBL/GenBank/DDBJ whole genome shotgun (WGS) entry which is preliminary data.</text>
</comment>
<reference evidence="5" key="1">
    <citation type="submission" date="2018-05" db="EMBL/GenBank/DDBJ databases">
        <authorList>
            <person name="Klenk H.-P."/>
            <person name="Huntemann M."/>
            <person name="Clum A."/>
            <person name="Pillay M."/>
            <person name="Palaniappan K."/>
            <person name="Varghese N."/>
            <person name="Mikhailova N."/>
            <person name="Stamatis D."/>
            <person name="Reddy T."/>
            <person name="Daum C."/>
            <person name="Shapiro N."/>
            <person name="Ivanova N."/>
            <person name="Kyrpides N."/>
            <person name="Woyke T."/>
        </authorList>
    </citation>
    <scope>NUCLEOTIDE SEQUENCE [LARGE SCALE GENOMIC DNA]</scope>
    <source>
        <strain evidence="5">DSM 45417</strain>
    </source>
</reference>
<name>A0A317QNF1_9ACTN</name>
<dbReference type="InterPro" id="IPR026875">
    <property type="entry name" value="PHydrolase_assoc_dom"/>
</dbReference>
<keyword evidence="5" id="KW-1185">Reference proteome</keyword>
<dbReference type="SMART" id="SM00471">
    <property type="entry name" value="HDc"/>
    <property type="match status" value="1"/>
</dbReference>
<dbReference type="GO" id="GO:0006203">
    <property type="term" value="P:dGTP catabolic process"/>
    <property type="evidence" value="ECO:0007669"/>
    <property type="project" value="TreeGrafter"/>
</dbReference>
<dbReference type="InterPro" id="IPR006674">
    <property type="entry name" value="HD_domain"/>
</dbReference>
<gene>
    <name evidence="4" type="ORF">JD79_03430</name>
</gene>
<feature type="region of interest" description="Disordered" evidence="2">
    <location>
        <begin position="1"/>
        <end position="43"/>
    </location>
</feature>
<evidence type="ECO:0000313" key="4">
    <source>
        <dbReference type="EMBL" id="PWW24251.1"/>
    </source>
</evidence>